<dbReference type="GO" id="GO:0042575">
    <property type="term" value="C:DNA polymerase complex"/>
    <property type="evidence" value="ECO:0007669"/>
    <property type="project" value="UniProtKB-ARBA"/>
</dbReference>
<dbReference type="SUPFAM" id="SSF50630">
    <property type="entry name" value="Acid proteases"/>
    <property type="match status" value="1"/>
</dbReference>
<dbReference type="GO" id="GO:0004190">
    <property type="term" value="F:aspartic-type endopeptidase activity"/>
    <property type="evidence" value="ECO:0007669"/>
    <property type="project" value="InterPro"/>
</dbReference>
<keyword evidence="9" id="KW-1185">Reference proteome</keyword>
<dbReference type="InterPro" id="IPR008042">
    <property type="entry name" value="Retrotrans_Pao"/>
</dbReference>
<dbReference type="Gene3D" id="2.40.70.10">
    <property type="entry name" value="Acid Proteases"/>
    <property type="match status" value="1"/>
</dbReference>
<dbReference type="GO" id="GO:0006508">
    <property type="term" value="P:proteolysis"/>
    <property type="evidence" value="ECO:0007669"/>
    <property type="project" value="InterPro"/>
</dbReference>
<protein>
    <submittedName>
        <fullName evidence="10">Uncharacterized protein LOC100904978</fullName>
    </submittedName>
</protein>
<proteinExistence type="predicted"/>
<dbReference type="GO" id="GO:0003676">
    <property type="term" value="F:nucleic acid binding"/>
    <property type="evidence" value="ECO:0007669"/>
    <property type="project" value="InterPro"/>
</dbReference>
<feature type="domain" description="Integrase catalytic" evidence="8">
    <location>
        <begin position="1177"/>
        <end position="1368"/>
    </location>
</feature>
<evidence type="ECO:0000256" key="3">
    <source>
        <dbReference type="ARBA" id="ARBA00022722"/>
    </source>
</evidence>
<dbReference type="Gene3D" id="1.10.340.70">
    <property type="match status" value="1"/>
</dbReference>
<dbReference type="GeneID" id="100904978"/>
<dbReference type="PROSITE" id="PS50994">
    <property type="entry name" value="INTEGRASE"/>
    <property type="match status" value="1"/>
</dbReference>
<dbReference type="InterPro" id="IPR036397">
    <property type="entry name" value="RNaseH_sf"/>
</dbReference>
<dbReference type="PANTHER" id="PTHR47331">
    <property type="entry name" value="PHD-TYPE DOMAIN-CONTAINING PROTEIN"/>
    <property type="match status" value="1"/>
</dbReference>
<evidence type="ECO:0000256" key="1">
    <source>
        <dbReference type="ARBA" id="ARBA00022679"/>
    </source>
</evidence>
<reference evidence="10" key="1">
    <citation type="submission" date="2025-08" db="UniProtKB">
        <authorList>
            <consortium name="RefSeq"/>
        </authorList>
    </citation>
    <scope>IDENTIFICATION</scope>
</reference>
<evidence type="ECO:0000256" key="6">
    <source>
        <dbReference type="ARBA" id="ARBA00022918"/>
    </source>
</evidence>
<dbReference type="SUPFAM" id="SSF56672">
    <property type="entry name" value="DNA/RNA polymerases"/>
    <property type="match status" value="1"/>
</dbReference>
<dbReference type="GO" id="GO:0003964">
    <property type="term" value="F:RNA-directed DNA polymerase activity"/>
    <property type="evidence" value="ECO:0007669"/>
    <property type="project" value="UniProtKB-KW"/>
</dbReference>
<dbReference type="InterPro" id="IPR021109">
    <property type="entry name" value="Peptidase_aspartic_dom_sf"/>
</dbReference>
<dbReference type="InterPro" id="IPR012337">
    <property type="entry name" value="RNaseH-like_sf"/>
</dbReference>
<dbReference type="Pfam" id="PF17921">
    <property type="entry name" value="Integrase_H2C2"/>
    <property type="match status" value="1"/>
</dbReference>
<gene>
    <name evidence="10" type="primary">LOC100904978</name>
</gene>
<keyword evidence="1" id="KW-0808">Transferase</keyword>
<dbReference type="InterPro" id="IPR043502">
    <property type="entry name" value="DNA/RNA_pol_sf"/>
</dbReference>
<evidence type="ECO:0000259" key="8">
    <source>
        <dbReference type="PROSITE" id="PS50994"/>
    </source>
</evidence>
<feature type="region of interest" description="Disordered" evidence="7">
    <location>
        <begin position="95"/>
        <end position="124"/>
    </location>
</feature>
<dbReference type="SUPFAM" id="SSF53098">
    <property type="entry name" value="Ribonuclease H-like"/>
    <property type="match status" value="1"/>
</dbReference>
<keyword evidence="2" id="KW-0548">Nucleotidyltransferase</keyword>
<keyword evidence="5" id="KW-0378">Hydrolase</keyword>
<dbReference type="KEGG" id="goe:100904978"/>
<dbReference type="InterPro" id="IPR041588">
    <property type="entry name" value="Integrase_H2C2"/>
</dbReference>
<dbReference type="RefSeq" id="XP_003738471.1">
    <property type="nucleotide sequence ID" value="XM_003738423.1"/>
</dbReference>
<dbReference type="Pfam" id="PF05380">
    <property type="entry name" value="Peptidase_A17"/>
    <property type="match status" value="1"/>
</dbReference>
<evidence type="ECO:0000256" key="4">
    <source>
        <dbReference type="ARBA" id="ARBA00022759"/>
    </source>
</evidence>
<dbReference type="InterPro" id="IPR001969">
    <property type="entry name" value="Aspartic_peptidase_AS"/>
</dbReference>
<evidence type="ECO:0000313" key="10">
    <source>
        <dbReference type="RefSeq" id="XP_003738471.1"/>
    </source>
</evidence>
<name>A0AAJ6QNE0_9ACAR</name>
<dbReference type="InterPro" id="IPR001584">
    <property type="entry name" value="Integrase_cat-core"/>
</dbReference>
<accession>A0AAJ6QNE0</accession>
<organism evidence="9 10">
    <name type="scientific">Galendromus occidentalis</name>
    <name type="common">western predatory mite</name>
    <dbReference type="NCBI Taxonomy" id="34638"/>
    <lineage>
        <taxon>Eukaryota</taxon>
        <taxon>Metazoa</taxon>
        <taxon>Ecdysozoa</taxon>
        <taxon>Arthropoda</taxon>
        <taxon>Chelicerata</taxon>
        <taxon>Arachnida</taxon>
        <taxon>Acari</taxon>
        <taxon>Parasitiformes</taxon>
        <taxon>Mesostigmata</taxon>
        <taxon>Gamasina</taxon>
        <taxon>Phytoseioidea</taxon>
        <taxon>Phytoseiidae</taxon>
        <taxon>Typhlodrominae</taxon>
        <taxon>Galendromus</taxon>
    </lineage>
</organism>
<evidence type="ECO:0000256" key="2">
    <source>
        <dbReference type="ARBA" id="ARBA00022695"/>
    </source>
</evidence>
<dbReference type="PROSITE" id="PS00141">
    <property type="entry name" value="ASP_PROTEASE"/>
    <property type="match status" value="1"/>
</dbReference>
<feature type="compositionally biased region" description="Basic and acidic residues" evidence="7">
    <location>
        <begin position="95"/>
        <end position="114"/>
    </location>
</feature>
<evidence type="ECO:0000256" key="7">
    <source>
        <dbReference type="SAM" id="MobiDB-lite"/>
    </source>
</evidence>
<dbReference type="Proteomes" id="UP000694867">
    <property type="component" value="Unplaced"/>
</dbReference>
<keyword evidence="3" id="KW-0540">Nuclease</keyword>
<sequence>MQLKSIHFAVFLYPILLRKLPDRLAHRFIEKIEPQKTADEVEDVLRETDLETVKLAELFQTRLDTLRNFLKKETETGDQYGAIFGKVAWRSRSESGFRSRDESAPESKVSKPKETPANPPSSKSKFACPYCKEPHVPAKCKAELSIELKKQKLARAGFCSKCLRSGHLEDKCSSQIQCIKCKGDHHGSLCANVRSAVVAQSNQAETLAAVGHLMLLGPDGSQRVRFLLDSGANTTFITEEYAELLNLEVVGSDKFLLHRFGEQVSQSSECRIVRFGVLTSDNRALQFTALVVPEISNLEPKPLSGEIRARLQNPSDHPKGPRKLGILFSFSDMVQIIKGGFKKLTESVSYLDTIFGQVPVSENKPASDSGAAFPVNIEKFWELEHIGILPEEHTVDGKISETFIQDFLKTVEFKDGMYSTILNLDSRKLEYLTDNFPAAKQQAHKLLKSLDQKPSLREEYIKQMNVFFDSGYAEPVPLGEKPRYFMPHFPVVNESKVSYKVRPVFNASSKMKGQLSLNDVILEVPNLLPTSVEMLSKFRVREIAFVGDITKAYLTIGVKPEMRNFQCFLWSRNGDASNLKVYRMNRNCFGVKDAQFNVISVIRMHANNFQNSHPGASKALMEDLYMDDLVTGADSIEEAREIQSDISYILGKAAMVMRKWRFSEESCDDNSQVILGSQMPEKVLGVVWNNETDALTFDPANLIEFVAAAKPTKRTLLGAAARLYDPTGFLSPFVMQIKLLIQKVHLQKLGLDKAFQGEILDGWKKWCDQLPFISRFQIPRCFTKGFRAVKLELHTFADASDSAYAAVVYLKSWNPNSDERAVVLVASKARMTPLKSLSSLTIPKKELVAAMCAARLAASIKKFLNLSCETFYWTDSMNVYYWIRRDCPLKYEVFVRNRLIEISKLTKPLEWRHVPGVENPADYPSRGMSMEKLLKEPSWLNGPAFLKSEIYPEVHSTEVEVFVATATQVEVKEKNSVIPIERYSTLRRAIRVTATIFRAIAIFQLRWYQKNARTRKSKELASQKVKLFGKGVPSDSITRRPITALELKLAKQHLTREAQQRCFREVALSRSVAESQALTSLGAYFDSADLLRLGGRLENFEGDEALKHPIVLSEDWFTTLVIRDLHENQLSHLRTDMVLANLRQEFWILQARRQVKKVIGRCVRCKRYTAKPSGAPQAPLPAPRTESGGVFRNVGIDYLGPFEIRSGKVWICLFTCSVTRGVHFEVVEDYSAEAFLQALKRFVATRGLPARIISDNGSNFVRSARGLRCLWENLRSAQVQEFMNVRGFQWSFNVPRAAWWGGQFERLVRVTKDCMRKTLNGAVLSLFGFMTAIKEIEAIINSRPLTVLPDNPSLPEALTPAHFITGANSLSLPKGSVKSKGEKDDRLTRFWRIREKLLNDFWMRWRNEYFLMLRSAHEKGRVRDSSPLALDDIVLIHEPKLERARWRLGRVVELPPGKDKVVRSCRVKTQNGILTRALQHIYRLI</sequence>
<dbReference type="Pfam" id="PF18701">
    <property type="entry name" value="DUF5641"/>
    <property type="match status" value="1"/>
</dbReference>
<keyword evidence="4" id="KW-0255">Endonuclease</keyword>
<evidence type="ECO:0000313" key="9">
    <source>
        <dbReference type="Proteomes" id="UP000694867"/>
    </source>
</evidence>
<keyword evidence="6" id="KW-0695">RNA-directed DNA polymerase</keyword>
<dbReference type="Gene3D" id="3.30.420.10">
    <property type="entry name" value="Ribonuclease H-like superfamily/Ribonuclease H"/>
    <property type="match status" value="1"/>
</dbReference>
<dbReference type="GO" id="GO:0015074">
    <property type="term" value="P:DNA integration"/>
    <property type="evidence" value="ECO:0007669"/>
    <property type="project" value="InterPro"/>
</dbReference>
<dbReference type="PANTHER" id="PTHR47331:SF4">
    <property type="entry name" value="PEPTIDASE S1 DOMAIN-CONTAINING PROTEIN"/>
    <property type="match status" value="1"/>
</dbReference>
<dbReference type="GO" id="GO:0004519">
    <property type="term" value="F:endonuclease activity"/>
    <property type="evidence" value="ECO:0007669"/>
    <property type="project" value="UniProtKB-KW"/>
</dbReference>
<dbReference type="InterPro" id="IPR040676">
    <property type="entry name" value="DUF5641"/>
</dbReference>
<evidence type="ECO:0000256" key="5">
    <source>
        <dbReference type="ARBA" id="ARBA00022801"/>
    </source>
</evidence>